<keyword evidence="4" id="KW-0858">Xylan degradation</keyword>
<evidence type="ECO:0000256" key="3">
    <source>
        <dbReference type="ARBA" id="ARBA00022525"/>
    </source>
</evidence>
<dbReference type="RefSeq" id="WP_115833939.1">
    <property type="nucleotide sequence ID" value="NZ_QNUL01000036.1"/>
</dbReference>
<dbReference type="OrthoDB" id="9764953at2"/>
<protein>
    <submittedName>
        <fullName evidence="11">Poly(3-hydroxybutyrate) depolymerase</fullName>
    </submittedName>
</protein>
<keyword evidence="3" id="KW-0964">Secreted</keyword>
<dbReference type="PANTHER" id="PTHR38050">
    <property type="match status" value="1"/>
</dbReference>
<keyword evidence="6" id="KW-0378">Hydrolase</keyword>
<evidence type="ECO:0000313" key="12">
    <source>
        <dbReference type="Proteomes" id="UP000256373"/>
    </source>
</evidence>
<comment type="subcellular location">
    <subcellularLocation>
        <location evidence="1">Secreted</location>
    </subcellularLocation>
</comment>
<evidence type="ECO:0000256" key="10">
    <source>
        <dbReference type="SAM" id="SignalP"/>
    </source>
</evidence>
<evidence type="ECO:0000256" key="9">
    <source>
        <dbReference type="ARBA" id="ARBA00025250"/>
    </source>
</evidence>
<sequence>MLKKLCLASLLLTAAPSIAQPVADSILVGNHYRVFYFNKPQTNRTNGSLMFAIHGSGGNAANFMKNAQQLEKRAESENFIVVYPQGYKSFWNECRKHSEAEANKIDIDEQAFFQGMINYFGDKYAINKRNVFASGFSGGGQMAYKMGITMPETFKAICAMVANMPTAENMDCIESKKPIATMIINGTADPVNPYEGGEMKSAGLTLGNVQSTDQSFNYWARLAGYKGKPDKQLVPDPDKTNNITIEKYTFKEKRKPEVTLLKVNNGKHEFQSDMDFFSAAWDFFKRQI</sequence>
<evidence type="ECO:0000256" key="4">
    <source>
        <dbReference type="ARBA" id="ARBA00022651"/>
    </source>
</evidence>
<keyword evidence="12" id="KW-1185">Reference proteome</keyword>
<feature type="chain" id="PRO_5017827173" evidence="10">
    <location>
        <begin position="20"/>
        <end position="288"/>
    </location>
</feature>
<gene>
    <name evidence="11" type="ORF">DSL64_26260</name>
</gene>
<reference evidence="11 12" key="1">
    <citation type="submission" date="2018-07" db="EMBL/GenBank/DDBJ databases">
        <title>Dyadobacter roseus sp. nov., isolated from rose rhizosphere soil.</title>
        <authorList>
            <person name="Chen L."/>
        </authorList>
    </citation>
    <scope>NUCLEOTIDE SEQUENCE [LARGE SCALE GENOMIC DNA]</scope>
    <source>
        <strain evidence="11 12">RS19</strain>
    </source>
</reference>
<dbReference type="EMBL" id="QNUL01000036">
    <property type="protein sequence ID" value="REA56629.1"/>
    <property type="molecule type" value="Genomic_DNA"/>
</dbReference>
<dbReference type="InterPro" id="IPR043595">
    <property type="entry name" value="FaeB/C/D"/>
</dbReference>
<dbReference type="SUPFAM" id="SSF53474">
    <property type="entry name" value="alpha/beta-Hydrolases"/>
    <property type="match status" value="1"/>
</dbReference>
<feature type="signal peptide" evidence="10">
    <location>
        <begin position="1"/>
        <end position="19"/>
    </location>
</feature>
<dbReference type="GO" id="GO:0045493">
    <property type="term" value="P:xylan catabolic process"/>
    <property type="evidence" value="ECO:0007669"/>
    <property type="project" value="UniProtKB-KW"/>
</dbReference>
<dbReference type="InterPro" id="IPR029058">
    <property type="entry name" value="AB_hydrolase_fold"/>
</dbReference>
<dbReference type="Proteomes" id="UP000256373">
    <property type="component" value="Unassembled WGS sequence"/>
</dbReference>
<evidence type="ECO:0000256" key="6">
    <source>
        <dbReference type="ARBA" id="ARBA00022801"/>
    </source>
</evidence>
<comment type="similarity">
    <text evidence="2">Belongs to the faeC family.</text>
</comment>
<evidence type="ECO:0000256" key="8">
    <source>
        <dbReference type="ARBA" id="ARBA00023326"/>
    </source>
</evidence>
<comment type="caution">
    <text evidence="11">The sequence shown here is derived from an EMBL/GenBank/DDBJ whole genome shotgun (WGS) entry which is preliminary data.</text>
</comment>
<keyword evidence="8" id="KW-0624">Polysaccharide degradation</keyword>
<dbReference type="GO" id="GO:0005576">
    <property type="term" value="C:extracellular region"/>
    <property type="evidence" value="ECO:0007669"/>
    <property type="project" value="UniProtKB-SubCell"/>
</dbReference>
<evidence type="ECO:0000256" key="2">
    <source>
        <dbReference type="ARBA" id="ARBA00010278"/>
    </source>
</evidence>
<keyword evidence="7" id="KW-0119">Carbohydrate metabolism</keyword>
<dbReference type="Gene3D" id="3.40.50.1820">
    <property type="entry name" value="alpha/beta hydrolase"/>
    <property type="match status" value="1"/>
</dbReference>
<dbReference type="AlphaFoldDB" id="A0A3D8Y3I8"/>
<evidence type="ECO:0000256" key="7">
    <source>
        <dbReference type="ARBA" id="ARBA00023277"/>
    </source>
</evidence>
<evidence type="ECO:0000313" key="11">
    <source>
        <dbReference type="EMBL" id="REA56629.1"/>
    </source>
</evidence>
<proteinExistence type="inferred from homology"/>
<dbReference type="PANTHER" id="PTHR38050:SF1">
    <property type="entry name" value="FERULOYL ESTERASE C"/>
    <property type="match status" value="1"/>
</dbReference>
<organism evidence="11 12">
    <name type="scientific">Dyadobacter luteus</name>
    <dbReference type="NCBI Taxonomy" id="2259619"/>
    <lineage>
        <taxon>Bacteria</taxon>
        <taxon>Pseudomonadati</taxon>
        <taxon>Bacteroidota</taxon>
        <taxon>Cytophagia</taxon>
        <taxon>Cytophagales</taxon>
        <taxon>Spirosomataceae</taxon>
        <taxon>Dyadobacter</taxon>
    </lineage>
</organism>
<name>A0A3D8Y3I8_9BACT</name>
<dbReference type="GO" id="GO:0030600">
    <property type="term" value="F:feruloyl esterase activity"/>
    <property type="evidence" value="ECO:0007669"/>
    <property type="project" value="InterPro"/>
</dbReference>
<comment type="function">
    <text evidence="9">Involved in degradation of plant cell walls. Hydrolyzes the feruloyl-arabinose ester bond in arabinoxylans, and the feruloyl-galactose ester bond in pectin. Active against paranitrophenyl-acetate, methyl ferulate and wheat arabinoxylan.</text>
</comment>
<accession>A0A3D8Y3I8</accession>
<keyword evidence="5 10" id="KW-0732">Signal</keyword>
<evidence type="ECO:0000256" key="5">
    <source>
        <dbReference type="ARBA" id="ARBA00022729"/>
    </source>
</evidence>
<evidence type="ECO:0000256" key="1">
    <source>
        <dbReference type="ARBA" id="ARBA00004613"/>
    </source>
</evidence>